<dbReference type="Proteomes" id="UP000814176">
    <property type="component" value="Unassembled WGS sequence"/>
</dbReference>
<keyword evidence="5" id="KW-1185">Reference proteome</keyword>
<protein>
    <submittedName>
        <fullName evidence="4">Retinoic acid induced 16-like protein-domain-containing protein</fullName>
    </submittedName>
</protein>
<organism evidence="4 5">
    <name type="scientific">Rhodofomes roseus</name>
    <dbReference type="NCBI Taxonomy" id="34475"/>
    <lineage>
        <taxon>Eukaryota</taxon>
        <taxon>Fungi</taxon>
        <taxon>Dikarya</taxon>
        <taxon>Basidiomycota</taxon>
        <taxon>Agaricomycotina</taxon>
        <taxon>Agaricomycetes</taxon>
        <taxon>Polyporales</taxon>
        <taxon>Rhodofomes</taxon>
    </lineage>
</organism>
<comment type="similarity">
    <text evidence="1">Belongs to the FHIP family.</text>
</comment>
<evidence type="ECO:0000256" key="2">
    <source>
        <dbReference type="SAM" id="MobiDB-lite"/>
    </source>
</evidence>
<dbReference type="SUPFAM" id="SSF48371">
    <property type="entry name" value="ARM repeat"/>
    <property type="match status" value="1"/>
</dbReference>
<evidence type="ECO:0000259" key="3">
    <source>
        <dbReference type="Pfam" id="PF19314"/>
    </source>
</evidence>
<evidence type="ECO:0000313" key="5">
    <source>
        <dbReference type="Proteomes" id="UP000814176"/>
    </source>
</evidence>
<evidence type="ECO:0000313" key="4">
    <source>
        <dbReference type="EMBL" id="KAH9842774.1"/>
    </source>
</evidence>
<feature type="region of interest" description="Disordered" evidence="2">
    <location>
        <begin position="545"/>
        <end position="565"/>
    </location>
</feature>
<feature type="region of interest" description="Disordered" evidence="2">
    <location>
        <begin position="1041"/>
        <end position="1065"/>
    </location>
</feature>
<feature type="region of interest" description="Disordered" evidence="2">
    <location>
        <begin position="944"/>
        <end position="996"/>
    </location>
</feature>
<dbReference type="RefSeq" id="XP_047783821.1">
    <property type="nucleotide sequence ID" value="XM_047917097.1"/>
</dbReference>
<dbReference type="PANTHER" id="PTHR21705">
    <property type="entry name" value="RAI16 PROTEIN-RELATED"/>
    <property type="match status" value="1"/>
</dbReference>
<dbReference type="Pfam" id="PF10257">
    <property type="entry name" value="RAI16-like"/>
    <property type="match status" value="1"/>
</dbReference>
<dbReference type="InterPro" id="IPR045669">
    <property type="entry name" value="FHIP_C"/>
</dbReference>
<gene>
    <name evidence="4" type="ORF">C8Q71DRAFT_220169</name>
</gene>
<dbReference type="InterPro" id="IPR016024">
    <property type="entry name" value="ARM-type_fold"/>
</dbReference>
<feature type="region of interest" description="Disordered" evidence="2">
    <location>
        <begin position="310"/>
        <end position="336"/>
    </location>
</feature>
<accession>A0ABQ8KUW0</accession>
<reference evidence="4 5" key="1">
    <citation type="journal article" date="2021" name="Environ. Microbiol.">
        <title>Gene family expansions and transcriptome signatures uncover fungal adaptations to wood decay.</title>
        <authorList>
            <person name="Hage H."/>
            <person name="Miyauchi S."/>
            <person name="Viragh M."/>
            <person name="Drula E."/>
            <person name="Min B."/>
            <person name="Chaduli D."/>
            <person name="Navarro D."/>
            <person name="Favel A."/>
            <person name="Norest M."/>
            <person name="Lesage-Meessen L."/>
            <person name="Balint B."/>
            <person name="Merenyi Z."/>
            <person name="de Eugenio L."/>
            <person name="Morin E."/>
            <person name="Martinez A.T."/>
            <person name="Baldrian P."/>
            <person name="Stursova M."/>
            <person name="Martinez M.J."/>
            <person name="Novotny C."/>
            <person name="Magnuson J.K."/>
            <person name="Spatafora J.W."/>
            <person name="Maurice S."/>
            <person name="Pangilinan J."/>
            <person name="Andreopoulos W."/>
            <person name="LaButti K."/>
            <person name="Hundley H."/>
            <person name="Na H."/>
            <person name="Kuo A."/>
            <person name="Barry K."/>
            <person name="Lipzen A."/>
            <person name="Henrissat B."/>
            <person name="Riley R."/>
            <person name="Ahrendt S."/>
            <person name="Nagy L.G."/>
            <person name="Grigoriev I.V."/>
            <person name="Martin F."/>
            <person name="Rosso M.N."/>
        </authorList>
    </citation>
    <scope>NUCLEOTIDE SEQUENCE [LARGE SCALE GENOMIC DNA]</scope>
    <source>
        <strain evidence="4 5">CIRM-BRFM 1785</strain>
    </source>
</reference>
<comment type="caution">
    <text evidence="4">The sequence shown here is derived from an EMBL/GenBank/DDBJ whole genome shotgun (WGS) entry which is preliminary data.</text>
</comment>
<dbReference type="GeneID" id="71997829"/>
<dbReference type="Pfam" id="PF19314">
    <property type="entry name" value="DUF5917"/>
    <property type="match status" value="1"/>
</dbReference>
<name>A0ABQ8KUW0_9APHY</name>
<dbReference type="PANTHER" id="PTHR21705:SF11">
    <property type="entry name" value="FHIP FAMILY PROTEIN CG3558"/>
    <property type="match status" value="1"/>
</dbReference>
<feature type="compositionally biased region" description="Low complexity" evidence="2">
    <location>
        <begin position="321"/>
        <end position="335"/>
    </location>
</feature>
<dbReference type="EMBL" id="JADCUA010000002">
    <property type="protein sequence ID" value="KAH9842774.1"/>
    <property type="molecule type" value="Genomic_DNA"/>
</dbReference>
<feature type="compositionally biased region" description="Polar residues" evidence="2">
    <location>
        <begin position="255"/>
        <end position="265"/>
    </location>
</feature>
<sequence length="1108" mass="122934">MDYFSKFLRSTTQPSPKVEVDHAQEFHKSWVLIKNTLIHPDERQLSRGIESTDVPAHLQSMVDSLVWESTRTEEGATGACLEYLLKNDVLGTLVKLSESDRPFGTQAEVLRAVQNMVVLLDEQFLVHSAVHKAVLRLLRNCVGDDIQEQLDGRNKVMGAAGNAVRGQPSEYEEDLVNLLCILCSRIRTYRELLMIFFHDKHWYHPEPLFAVEEEDEDEEDEDAETLADQDAPEPASEQAADASRTPRPGSPSPSQETASSAPASSVTKKPEYEFLLFNYLLRFVHREGRIGDFARAGLLFLMDVAMSPTGPHNRSAGDGIQLSSSTSSLADSQSDPATDAGLALAEYIIDGDFSEVLAAGVSAVYSLLPSKLEVRPPAPAENVSGTAMVLGSSAAELSAEEKEKQEEIREKSRAMGVEDASSVEFKSRLDHFLKLLEFLQDVLRRNIIRETSDDSLDPSALVGSAIVQSILDAIRRVFLENVLYPSILECSDADGSAVAVMSYIDIMIRTLQNGQLADLLVDFLMSEDNTELARSRIRHQHQNTLTLNGNMPPVTRAPANDKEKKLRRRRSTAMVLLEMEAPDARRQSEYFTSMGRFTLKDLLLSSLRSKSQPTTTAALQLLQSLLFQYCQLCVDRLMVVIRDPYATSFPQPAALEALMPEKPAATEEDDEEMFVYPGAEDSPLGRSASPAPDSSMLFVQPDTTYWTHEREMGLYLTLVSRVDPNHNEDAFSTGYEHYLRDALLSIENSMCFQQDMDPEARSKMKHRLNPNDPVLSLVLESLRRFFSNTPEMNMALTGVLATLATCPDRSLAGWLTFAPKETDAGPNGASADSSVFTYGDDGDDRSVDFRIEERLAAESHFLPASSIDEQSRPVVHSVFHGLVSQLERYRQMVDNFDQYLMERRQGLLFNENLTDALTLAIDFEGGAMPKSTATLSATGTAVPELITPRPKPKAKSASSTLVSFLTPKKNKSQKTLLSEPTTPPRGADRAVDASPFGPHYQKTGAIVVEPFAAPAPSSGPWTPKKSRRWNADEEDVFGSSAQWGESRFKAEHNDEELESTEDERQVKPASVTLSRLLDNVVILEESIKELVAIIHARRSLGIDSIRYL</sequence>
<feature type="compositionally biased region" description="Acidic residues" evidence="2">
    <location>
        <begin position="212"/>
        <end position="231"/>
    </location>
</feature>
<dbReference type="InterPro" id="IPR019384">
    <property type="entry name" value="FHIP"/>
</dbReference>
<evidence type="ECO:0000256" key="1">
    <source>
        <dbReference type="ARBA" id="ARBA00024336"/>
    </source>
</evidence>
<proteinExistence type="inferred from homology"/>
<feature type="region of interest" description="Disordered" evidence="2">
    <location>
        <begin position="212"/>
        <end position="265"/>
    </location>
</feature>
<feature type="domain" description="FHF complex subunit HOOK-interacting protein C-terminal" evidence="3">
    <location>
        <begin position="772"/>
        <end position="816"/>
    </location>
</feature>